<keyword evidence="1" id="KW-0472">Membrane</keyword>
<dbReference type="InParanoid" id="D6TKY5"/>
<evidence type="ECO:0000313" key="3">
    <source>
        <dbReference type="Proteomes" id="UP000004508"/>
    </source>
</evidence>
<sequence length="36" mass="4252">MLKAIRIVWRVLSIIFMAFMVLVLVLVAYHDPAKFF</sequence>
<feature type="transmembrane region" description="Helical" evidence="1">
    <location>
        <begin position="7"/>
        <end position="29"/>
    </location>
</feature>
<evidence type="ECO:0000313" key="2">
    <source>
        <dbReference type="EMBL" id="EFH86435.1"/>
    </source>
</evidence>
<dbReference type="EMBL" id="ADVG01000002">
    <property type="protein sequence ID" value="EFH86435.1"/>
    <property type="molecule type" value="Genomic_DNA"/>
</dbReference>
<organism evidence="2 3">
    <name type="scientific">Ktedonobacter racemifer DSM 44963</name>
    <dbReference type="NCBI Taxonomy" id="485913"/>
    <lineage>
        <taxon>Bacteria</taxon>
        <taxon>Bacillati</taxon>
        <taxon>Chloroflexota</taxon>
        <taxon>Ktedonobacteria</taxon>
        <taxon>Ktedonobacterales</taxon>
        <taxon>Ktedonobacteraceae</taxon>
        <taxon>Ktedonobacter</taxon>
    </lineage>
</organism>
<evidence type="ECO:0000256" key="1">
    <source>
        <dbReference type="SAM" id="Phobius"/>
    </source>
</evidence>
<keyword evidence="1" id="KW-1133">Transmembrane helix</keyword>
<comment type="caution">
    <text evidence="2">The sequence shown here is derived from an EMBL/GenBank/DDBJ whole genome shotgun (WGS) entry which is preliminary data.</text>
</comment>
<reference evidence="2 3" key="1">
    <citation type="journal article" date="2011" name="Stand. Genomic Sci.">
        <title>Non-contiguous finished genome sequence and contextual data of the filamentous soil bacterium Ktedonobacter racemifer type strain (SOSP1-21).</title>
        <authorList>
            <person name="Chang Y.J."/>
            <person name="Land M."/>
            <person name="Hauser L."/>
            <person name="Chertkov O."/>
            <person name="Del Rio T.G."/>
            <person name="Nolan M."/>
            <person name="Copeland A."/>
            <person name="Tice H."/>
            <person name="Cheng J.F."/>
            <person name="Lucas S."/>
            <person name="Han C."/>
            <person name="Goodwin L."/>
            <person name="Pitluck S."/>
            <person name="Ivanova N."/>
            <person name="Ovchinikova G."/>
            <person name="Pati A."/>
            <person name="Chen A."/>
            <person name="Palaniappan K."/>
            <person name="Mavromatis K."/>
            <person name="Liolios K."/>
            <person name="Brettin T."/>
            <person name="Fiebig A."/>
            <person name="Rohde M."/>
            <person name="Abt B."/>
            <person name="Goker M."/>
            <person name="Detter J.C."/>
            <person name="Woyke T."/>
            <person name="Bristow J."/>
            <person name="Eisen J.A."/>
            <person name="Markowitz V."/>
            <person name="Hugenholtz P."/>
            <person name="Kyrpides N.C."/>
            <person name="Klenk H.P."/>
            <person name="Lapidus A."/>
        </authorList>
    </citation>
    <scope>NUCLEOTIDE SEQUENCE [LARGE SCALE GENOMIC DNA]</scope>
    <source>
        <strain evidence="3">DSM 44963</strain>
    </source>
</reference>
<dbReference type="AlphaFoldDB" id="D6TKY5"/>
<protein>
    <submittedName>
        <fullName evidence="2">Uncharacterized protein</fullName>
    </submittedName>
</protein>
<proteinExistence type="predicted"/>
<keyword evidence="3" id="KW-1185">Reference proteome</keyword>
<dbReference type="STRING" id="485913.Krac_7733"/>
<gene>
    <name evidence="2" type="ORF">Krac_7733</name>
</gene>
<accession>D6TKY5</accession>
<keyword evidence="1" id="KW-0812">Transmembrane</keyword>
<dbReference type="Proteomes" id="UP000004508">
    <property type="component" value="Unassembled WGS sequence"/>
</dbReference>
<name>D6TKY5_KTERA</name>